<dbReference type="Pfam" id="PF02902">
    <property type="entry name" value="Peptidase_C48"/>
    <property type="match status" value="1"/>
</dbReference>
<reference evidence="5 6" key="1">
    <citation type="journal article" date="2020" name="ISME J.">
        <title>Uncovering the hidden diversity of litter-decomposition mechanisms in mushroom-forming fungi.</title>
        <authorList>
            <person name="Floudas D."/>
            <person name="Bentzer J."/>
            <person name="Ahren D."/>
            <person name="Johansson T."/>
            <person name="Persson P."/>
            <person name="Tunlid A."/>
        </authorList>
    </citation>
    <scope>NUCLEOTIDE SEQUENCE [LARGE SCALE GENOMIC DNA]</scope>
    <source>
        <strain evidence="5 6">CBS 406.79</strain>
    </source>
</reference>
<dbReference type="GO" id="GO:0008234">
    <property type="term" value="F:cysteine-type peptidase activity"/>
    <property type="evidence" value="ECO:0007669"/>
    <property type="project" value="InterPro"/>
</dbReference>
<sequence>MSLWYSAIPSPSTCSPVAGMLSPLKTFVGKLKLGVFSLVCTSQTPTPADTEQNIMYALVTNCHTYLPFLSLTTLFSVANAVEFKAALDHHFNVPLSIEYNNLLYVDVEVRLKQLDELCCQLSVASQIKTNFLACTRLHSPMSSDSQALVILGNLRLLLDCVQGKRRSLEADWWNFLDQCPRKSEEMLRVLMEETRCRTDQLDGLSNISFHDFSTLGVGRWLNDEIINYFVLKWCSEAQTTLGLSTFFACKFLFQENACITAKSGMLTAQEGAQVLRWCQKTERAFNFCSSTWDSVFIPIHKNCLHWYSAFIDFRFRRIKVYDSLRETCVTNRQKPVLMWLTEVLGHMRGDPVCLSNNPQTDWVFDPHAEGQVHFQPNAYDCGVHTLWQLQHVLEFRQVRIGNKCELARLTFTDNMAGKRMRLAQEILRDCEP</sequence>
<protein>
    <recommendedName>
        <fullName evidence="4">Ubiquitin-like protease family profile domain-containing protein</fullName>
    </recommendedName>
</protein>
<dbReference type="GO" id="GO:0006508">
    <property type="term" value="P:proteolysis"/>
    <property type="evidence" value="ECO:0007669"/>
    <property type="project" value="UniProtKB-KW"/>
</dbReference>
<evidence type="ECO:0000256" key="2">
    <source>
        <dbReference type="ARBA" id="ARBA00022670"/>
    </source>
</evidence>
<evidence type="ECO:0000259" key="4">
    <source>
        <dbReference type="PROSITE" id="PS50600"/>
    </source>
</evidence>
<dbReference type="InterPro" id="IPR038765">
    <property type="entry name" value="Papain-like_cys_pep_sf"/>
</dbReference>
<keyword evidence="2" id="KW-0645">Protease</keyword>
<dbReference type="SUPFAM" id="SSF54001">
    <property type="entry name" value="Cysteine proteinases"/>
    <property type="match status" value="1"/>
</dbReference>
<keyword evidence="6" id="KW-1185">Reference proteome</keyword>
<evidence type="ECO:0000256" key="1">
    <source>
        <dbReference type="ARBA" id="ARBA00005234"/>
    </source>
</evidence>
<dbReference type="EMBL" id="JAACJN010000324">
    <property type="protein sequence ID" value="KAF5348219.1"/>
    <property type="molecule type" value="Genomic_DNA"/>
</dbReference>
<dbReference type="PROSITE" id="PS50600">
    <property type="entry name" value="ULP_PROTEASE"/>
    <property type="match status" value="1"/>
</dbReference>
<evidence type="ECO:0000256" key="3">
    <source>
        <dbReference type="ARBA" id="ARBA00022801"/>
    </source>
</evidence>
<comment type="similarity">
    <text evidence="1">Belongs to the peptidase C48 family.</text>
</comment>
<dbReference type="Gene3D" id="3.40.395.10">
    <property type="entry name" value="Adenoviral Proteinase, Chain A"/>
    <property type="match status" value="1"/>
</dbReference>
<dbReference type="GO" id="GO:0019783">
    <property type="term" value="F:ubiquitin-like protein peptidase activity"/>
    <property type="evidence" value="ECO:0007669"/>
    <property type="project" value="UniProtKB-ARBA"/>
</dbReference>
<dbReference type="OrthoDB" id="3052212at2759"/>
<evidence type="ECO:0000313" key="5">
    <source>
        <dbReference type="EMBL" id="KAF5348219.1"/>
    </source>
</evidence>
<comment type="caution">
    <text evidence="5">The sequence shown here is derived from an EMBL/GenBank/DDBJ whole genome shotgun (WGS) entry which is preliminary data.</text>
</comment>
<dbReference type="AlphaFoldDB" id="A0A8H5CVP8"/>
<feature type="domain" description="Ubiquitin-like protease family profile" evidence="4">
    <location>
        <begin position="205"/>
        <end position="392"/>
    </location>
</feature>
<dbReference type="InterPro" id="IPR003653">
    <property type="entry name" value="Peptidase_C48_C"/>
</dbReference>
<keyword evidence="3" id="KW-0378">Hydrolase</keyword>
<accession>A0A8H5CVP8</accession>
<gene>
    <name evidence="5" type="ORF">D9757_015200</name>
</gene>
<proteinExistence type="inferred from homology"/>
<evidence type="ECO:0000313" key="6">
    <source>
        <dbReference type="Proteomes" id="UP000518752"/>
    </source>
</evidence>
<dbReference type="Proteomes" id="UP000518752">
    <property type="component" value="Unassembled WGS sequence"/>
</dbReference>
<organism evidence="5 6">
    <name type="scientific">Collybiopsis confluens</name>
    <dbReference type="NCBI Taxonomy" id="2823264"/>
    <lineage>
        <taxon>Eukaryota</taxon>
        <taxon>Fungi</taxon>
        <taxon>Dikarya</taxon>
        <taxon>Basidiomycota</taxon>
        <taxon>Agaricomycotina</taxon>
        <taxon>Agaricomycetes</taxon>
        <taxon>Agaricomycetidae</taxon>
        <taxon>Agaricales</taxon>
        <taxon>Marasmiineae</taxon>
        <taxon>Omphalotaceae</taxon>
        <taxon>Collybiopsis</taxon>
    </lineage>
</organism>
<name>A0A8H5CVP8_9AGAR</name>